<dbReference type="InterPro" id="IPR035595">
    <property type="entry name" value="UDP_glycos_trans_CS"/>
</dbReference>
<proteinExistence type="inferred from homology"/>
<dbReference type="EMBL" id="JADBGQ010000008">
    <property type="protein sequence ID" value="KAG5385691.1"/>
    <property type="molecule type" value="Genomic_DNA"/>
</dbReference>
<evidence type="ECO:0000256" key="3">
    <source>
        <dbReference type="ARBA" id="ARBA00022679"/>
    </source>
</evidence>
<dbReference type="InterPro" id="IPR002213">
    <property type="entry name" value="UDP_glucos_trans"/>
</dbReference>
<feature type="domain" description="Glycosyltransferase N-terminal" evidence="4">
    <location>
        <begin position="515"/>
        <end position="638"/>
    </location>
</feature>
<organism evidence="5 6">
    <name type="scientific">Brassica rapa subsp. trilocularis</name>
    <dbReference type="NCBI Taxonomy" id="1813537"/>
    <lineage>
        <taxon>Eukaryota</taxon>
        <taxon>Viridiplantae</taxon>
        <taxon>Streptophyta</taxon>
        <taxon>Embryophyta</taxon>
        <taxon>Tracheophyta</taxon>
        <taxon>Spermatophyta</taxon>
        <taxon>Magnoliopsida</taxon>
        <taxon>eudicotyledons</taxon>
        <taxon>Gunneridae</taxon>
        <taxon>Pentapetalae</taxon>
        <taxon>rosids</taxon>
        <taxon>malvids</taxon>
        <taxon>Brassicales</taxon>
        <taxon>Brassicaceae</taxon>
        <taxon>Brassiceae</taxon>
        <taxon>Brassica</taxon>
    </lineage>
</organism>
<name>A0ABQ7LIU2_BRACM</name>
<dbReference type="CDD" id="cd03784">
    <property type="entry name" value="GT1_Gtf-like"/>
    <property type="match status" value="2"/>
</dbReference>
<dbReference type="InterPro" id="IPR058980">
    <property type="entry name" value="Glyco_transf_N"/>
</dbReference>
<dbReference type="Pfam" id="PF00201">
    <property type="entry name" value="UDPGT"/>
    <property type="match status" value="1"/>
</dbReference>
<evidence type="ECO:0000256" key="2">
    <source>
        <dbReference type="ARBA" id="ARBA00022676"/>
    </source>
</evidence>
<evidence type="ECO:0000259" key="4">
    <source>
        <dbReference type="Pfam" id="PF26168"/>
    </source>
</evidence>
<accession>A0ABQ7LIU2</accession>
<keyword evidence="6" id="KW-1185">Reference proteome</keyword>
<dbReference type="Pfam" id="PF26168">
    <property type="entry name" value="Glyco_transf_N"/>
    <property type="match status" value="2"/>
</dbReference>
<dbReference type="PROSITE" id="PS00375">
    <property type="entry name" value="UDPGT"/>
    <property type="match status" value="1"/>
</dbReference>
<dbReference type="Gene3D" id="3.40.50.2000">
    <property type="entry name" value="Glycogen Phosphorylase B"/>
    <property type="match status" value="3"/>
</dbReference>
<dbReference type="Proteomes" id="UP000823674">
    <property type="component" value="Chromosome A09"/>
</dbReference>
<protein>
    <recommendedName>
        <fullName evidence="4">Glycosyltransferase N-terminal domain-containing protein</fullName>
    </recommendedName>
</protein>
<gene>
    <name evidence="5" type="primary">A09p054400.1_BraROA</name>
    <name evidence="5" type="ORF">IGI04_037161</name>
</gene>
<evidence type="ECO:0000313" key="6">
    <source>
        <dbReference type="Proteomes" id="UP000823674"/>
    </source>
</evidence>
<keyword evidence="3" id="KW-0808">Transferase</keyword>
<reference evidence="5 6" key="1">
    <citation type="submission" date="2021-03" db="EMBL/GenBank/DDBJ databases">
        <authorList>
            <person name="King G.J."/>
            <person name="Bancroft I."/>
            <person name="Baten A."/>
            <person name="Bloomfield J."/>
            <person name="Borpatragohain P."/>
            <person name="He Z."/>
            <person name="Irish N."/>
            <person name="Irwin J."/>
            <person name="Liu K."/>
            <person name="Mauleon R.P."/>
            <person name="Moore J."/>
            <person name="Morris R."/>
            <person name="Ostergaard L."/>
            <person name="Wang B."/>
            <person name="Wells R."/>
        </authorList>
    </citation>
    <scope>NUCLEOTIDE SEQUENCE [LARGE SCALE GENOMIC DNA]</scope>
    <source>
        <strain evidence="5">R-o-18</strain>
        <tissue evidence="5">Leaf</tissue>
    </source>
</reference>
<comment type="similarity">
    <text evidence="1">Belongs to the UDP-glycosyltransferase family.</text>
</comment>
<feature type="domain" description="Glycosyltransferase N-terminal" evidence="4">
    <location>
        <begin position="14"/>
        <end position="143"/>
    </location>
</feature>
<comment type="caution">
    <text evidence="5">The sequence shown here is derived from an EMBL/GenBank/DDBJ whole genome shotgun (WGS) entry which is preliminary data.</text>
</comment>
<evidence type="ECO:0000256" key="1">
    <source>
        <dbReference type="ARBA" id="ARBA00009995"/>
    </source>
</evidence>
<dbReference type="PANTHER" id="PTHR11926">
    <property type="entry name" value="GLUCOSYL/GLUCURONOSYL TRANSFERASES"/>
    <property type="match status" value="1"/>
</dbReference>
<dbReference type="SUPFAM" id="SSF53756">
    <property type="entry name" value="UDP-Glycosyltransferase/glycogen phosphorylase"/>
    <property type="match status" value="2"/>
</dbReference>
<dbReference type="PANTHER" id="PTHR11926:SF774">
    <property type="entry name" value="UDP-GLYCOSYLTRANSFERASE 85A1-RELATED"/>
    <property type="match status" value="1"/>
</dbReference>
<evidence type="ECO:0000313" key="5">
    <source>
        <dbReference type="EMBL" id="KAG5385691.1"/>
    </source>
</evidence>
<keyword evidence="2" id="KW-0328">Glycosyltransferase</keyword>
<sequence length="764" mass="85498">MESRAVSPARKQHVVCVPYPAQGHINPMMKVAKLLHAKGFYVTFVNTIYNHKRLLRSRGSNALDGLPSFRFESIPDGLPETDVDVTQDIPSLCESTPKYSLAPFKELLRRINAQDEVPPVNCIVSDGCMSFTLDAAEELGVPEVLFWTTSACGFLAYLHYHKFIEKGLSPLKDESYLTKEHLDTIIDWIPSMKNLRLKDIPSFVRTTNPNDIMLNFLVRETERAKRASAIILNTFDDLEHDVIQSMQSIVPPVYSIGPLHLQVKQQISEDSELGRMGSNLWKEETECMDWLNTKAPNSVVYVNFGSITVMTAKQLVEFAWGLAATGKEFLWVIRPDLVAGEVSMVPPEFLTETADRSMLASWCPQEEVLSHPAVGGFLTHCGWNSTLESICGGVPMVCWPFFAEQQTNCKFCCDEWEIGVEIGGDVRREEVEAVVRELMDGEKGKKMREKAAEWRSLAEKATECKRGSSVVNFDNVVKVLLGDLGTESRSFHLKKLINKTEMASPAVYTTQKPHVVCVPHPAQGHINPMLKVAKLLHAKGFHVTFVNTVYNHKRLLRSRGPNALDGFPSFRFESIPDGLPETDGNTTQDIPSLCVSTMNNCLSPFKDLLRKINTGDDVPPVSCIVSDAVMSFTLDAAEELGVPDVVFWTASACGLMAFLQFQTLYRESYISNKEHLETVIDWIPSMKNFRLKDFPSFILTTDPDDIMLNFSIREVERFKGATAIILNMFDDLEHDVIQSIKSMLPPVYSIGTAQSPSEPGSLRG</sequence>